<keyword evidence="5 6" id="KW-0408">Iron</keyword>
<gene>
    <name evidence="9" type="ORF">GFB49_08770</name>
</gene>
<dbReference type="SUPFAM" id="SSF46626">
    <property type="entry name" value="Cytochrome c"/>
    <property type="match status" value="1"/>
</dbReference>
<evidence type="ECO:0000313" key="10">
    <source>
        <dbReference type="Proteomes" id="UP000444174"/>
    </source>
</evidence>
<dbReference type="Gene3D" id="1.10.760.10">
    <property type="entry name" value="Cytochrome c-like domain"/>
    <property type="match status" value="1"/>
</dbReference>
<dbReference type="PANTHER" id="PTHR11961">
    <property type="entry name" value="CYTOCHROME C"/>
    <property type="match status" value="1"/>
</dbReference>
<dbReference type="InterPro" id="IPR036909">
    <property type="entry name" value="Cyt_c-like_dom_sf"/>
</dbReference>
<keyword evidence="7" id="KW-0732">Signal</keyword>
<dbReference type="InterPro" id="IPR009056">
    <property type="entry name" value="Cyt_c-like_dom"/>
</dbReference>
<comment type="caution">
    <text evidence="9">The sequence shown here is derived from an EMBL/GenBank/DDBJ whole genome shotgun (WGS) entry which is preliminary data.</text>
</comment>
<dbReference type="AlphaFoldDB" id="A0A843YC59"/>
<evidence type="ECO:0000313" key="9">
    <source>
        <dbReference type="EMBL" id="MQQ08541.1"/>
    </source>
</evidence>
<keyword evidence="3 6" id="KW-0479">Metal-binding</keyword>
<evidence type="ECO:0000259" key="8">
    <source>
        <dbReference type="PROSITE" id="PS51007"/>
    </source>
</evidence>
<dbReference type="Proteomes" id="UP000444174">
    <property type="component" value="Unassembled WGS sequence"/>
</dbReference>
<dbReference type="RefSeq" id="WP_153215481.1">
    <property type="nucleotide sequence ID" value="NZ_WIBF01000004.1"/>
</dbReference>
<reference evidence="9 10" key="1">
    <citation type="submission" date="2019-10" db="EMBL/GenBank/DDBJ databases">
        <title>Epibacterium sp. nov., isolated from seawater.</title>
        <authorList>
            <person name="Zhang X."/>
            <person name="Li N."/>
        </authorList>
    </citation>
    <scope>NUCLEOTIDE SEQUENCE [LARGE SCALE GENOMIC DNA]</scope>
    <source>
        <strain evidence="9 10">SM1979</strain>
    </source>
</reference>
<evidence type="ECO:0000256" key="1">
    <source>
        <dbReference type="ARBA" id="ARBA00022448"/>
    </source>
</evidence>
<dbReference type="PROSITE" id="PS51007">
    <property type="entry name" value="CYTC"/>
    <property type="match status" value="1"/>
</dbReference>
<feature type="signal peptide" evidence="7">
    <location>
        <begin position="1"/>
        <end position="20"/>
    </location>
</feature>
<feature type="domain" description="Cytochrome c" evidence="8">
    <location>
        <begin position="21"/>
        <end position="135"/>
    </location>
</feature>
<dbReference type="GO" id="GO:0020037">
    <property type="term" value="F:heme binding"/>
    <property type="evidence" value="ECO:0007669"/>
    <property type="project" value="InterPro"/>
</dbReference>
<accession>A0A843YC59</accession>
<evidence type="ECO:0000256" key="7">
    <source>
        <dbReference type="SAM" id="SignalP"/>
    </source>
</evidence>
<organism evidence="9 10">
    <name type="scientific">Tritonibacter litoralis</name>
    <dbReference type="NCBI Taxonomy" id="2662264"/>
    <lineage>
        <taxon>Bacteria</taxon>
        <taxon>Pseudomonadati</taxon>
        <taxon>Pseudomonadota</taxon>
        <taxon>Alphaproteobacteria</taxon>
        <taxon>Rhodobacterales</taxon>
        <taxon>Paracoccaceae</taxon>
        <taxon>Tritonibacter</taxon>
    </lineage>
</organism>
<evidence type="ECO:0000256" key="4">
    <source>
        <dbReference type="ARBA" id="ARBA00022982"/>
    </source>
</evidence>
<keyword evidence="2 6" id="KW-0349">Heme</keyword>
<protein>
    <submittedName>
        <fullName evidence="9">C-type cytochrome</fullName>
    </submittedName>
</protein>
<sequence length="137" mass="14252">MKRILTVAGLIMLASSAAHAGDAAKGEKGFKKCKACHMIVSDAGETIVKGGKTGPNLYGVAGRTLGTAEGFKYSKSMIAAGEAGQAWDMESFAAFTADPNGYLKEATGDSKAKSKMSFRLKNGAEDVYAYLESVAAE</sequence>
<keyword evidence="4" id="KW-0249">Electron transport</keyword>
<evidence type="ECO:0000256" key="3">
    <source>
        <dbReference type="ARBA" id="ARBA00022723"/>
    </source>
</evidence>
<dbReference type="GO" id="GO:0046872">
    <property type="term" value="F:metal ion binding"/>
    <property type="evidence" value="ECO:0007669"/>
    <property type="project" value="UniProtKB-KW"/>
</dbReference>
<evidence type="ECO:0000256" key="2">
    <source>
        <dbReference type="ARBA" id="ARBA00022617"/>
    </source>
</evidence>
<keyword evidence="10" id="KW-1185">Reference proteome</keyword>
<proteinExistence type="predicted"/>
<evidence type="ECO:0000256" key="6">
    <source>
        <dbReference type="PROSITE-ProRule" id="PRU00433"/>
    </source>
</evidence>
<dbReference type="GO" id="GO:0009055">
    <property type="term" value="F:electron transfer activity"/>
    <property type="evidence" value="ECO:0007669"/>
    <property type="project" value="InterPro"/>
</dbReference>
<feature type="chain" id="PRO_5032610014" evidence="7">
    <location>
        <begin position="21"/>
        <end position="137"/>
    </location>
</feature>
<name>A0A843YC59_9RHOB</name>
<keyword evidence="1" id="KW-0813">Transport</keyword>
<dbReference type="InterPro" id="IPR002327">
    <property type="entry name" value="Cyt_c_1A/1B"/>
</dbReference>
<evidence type="ECO:0000256" key="5">
    <source>
        <dbReference type="ARBA" id="ARBA00023004"/>
    </source>
</evidence>
<dbReference type="EMBL" id="WIBF01000004">
    <property type="protein sequence ID" value="MQQ08541.1"/>
    <property type="molecule type" value="Genomic_DNA"/>
</dbReference>